<dbReference type="SUPFAM" id="SSF52218">
    <property type="entry name" value="Flavoproteins"/>
    <property type="match status" value="1"/>
</dbReference>
<sequence length="204" mass="22632">MERLLFLDACVRGPELSRTWRLCQRFLEEYTTLHPQAQVCHRDLRESLPILTGELAHQRDGWIARGEDDPRLTPAREIASADLVVVGAPYWDLSFPAVLKVYLEWSSALGITFRYDEDGRQVGLSQARALVYLTSAGGPVEGQNYGFDYLKALGAMFGIPHAYCVAAEGLDIQGTDVQAVLRRAGDRAASLARQLAQEPMCLHG</sequence>
<name>A0A8J6M383_9FIRM</name>
<dbReference type="RefSeq" id="WP_186852801.1">
    <property type="nucleotide sequence ID" value="NZ_JACOPO010000004.1"/>
</dbReference>
<dbReference type="Proteomes" id="UP000628736">
    <property type="component" value="Unassembled WGS sequence"/>
</dbReference>
<comment type="caution">
    <text evidence="2">The sequence shown here is derived from an EMBL/GenBank/DDBJ whole genome shotgun (WGS) entry which is preliminary data.</text>
</comment>
<organism evidence="2 3">
    <name type="scientific">Flintibacter hominis</name>
    <dbReference type="NCBI Taxonomy" id="2763048"/>
    <lineage>
        <taxon>Bacteria</taxon>
        <taxon>Bacillati</taxon>
        <taxon>Bacillota</taxon>
        <taxon>Clostridia</taxon>
        <taxon>Eubacteriales</taxon>
        <taxon>Flintibacter</taxon>
    </lineage>
</organism>
<dbReference type="InterPro" id="IPR029039">
    <property type="entry name" value="Flavoprotein-like_sf"/>
</dbReference>
<proteinExistence type="predicted"/>
<dbReference type="AlphaFoldDB" id="A0A8J6M383"/>
<dbReference type="EMBL" id="JACOPO010000004">
    <property type="protein sequence ID" value="MBC5722795.1"/>
    <property type="molecule type" value="Genomic_DNA"/>
</dbReference>
<keyword evidence="3" id="KW-1185">Reference proteome</keyword>
<gene>
    <name evidence="2" type="ORF">H8S11_08225</name>
</gene>
<dbReference type="Gene3D" id="3.40.50.360">
    <property type="match status" value="1"/>
</dbReference>
<evidence type="ECO:0000259" key="1">
    <source>
        <dbReference type="Pfam" id="PF02525"/>
    </source>
</evidence>
<protein>
    <submittedName>
        <fullName evidence="2">NAD(P)H-dependent oxidoreductase</fullName>
    </submittedName>
</protein>
<dbReference type="PANTHER" id="PTHR43741:SF4">
    <property type="entry name" value="FMN-DEPENDENT NADH:QUINONE OXIDOREDUCTASE"/>
    <property type="match status" value="1"/>
</dbReference>
<dbReference type="InterPro" id="IPR050104">
    <property type="entry name" value="FMN-dep_NADH:Q_OxRdtase_AzoR1"/>
</dbReference>
<evidence type="ECO:0000313" key="2">
    <source>
        <dbReference type="EMBL" id="MBC5722795.1"/>
    </source>
</evidence>
<dbReference type="PANTHER" id="PTHR43741">
    <property type="entry name" value="FMN-DEPENDENT NADH-AZOREDUCTASE 1"/>
    <property type="match status" value="1"/>
</dbReference>
<feature type="domain" description="Flavodoxin-like fold" evidence="1">
    <location>
        <begin position="3"/>
        <end position="188"/>
    </location>
</feature>
<reference evidence="2" key="1">
    <citation type="submission" date="2020-08" db="EMBL/GenBank/DDBJ databases">
        <title>Genome public.</title>
        <authorList>
            <person name="Liu C."/>
            <person name="Sun Q."/>
        </authorList>
    </citation>
    <scope>NUCLEOTIDE SEQUENCE</scope>
    <source>
        <strain evidence="2">NSJ-23</strain>
    </source>
</reference>
<accession>A0A8J6M383</accession>
<evidence type="ECO:0000313" key="3">
    <source>
        <dbReference type="Proteomes" id="UP000628736"/>
    </source>
</evidence>
<dbReference type="InterPro" id="IPR003680">
    <property type="entry name" value="Flavodoxin_fold"/>
</dbReference>
<dbReference type="Pfam" id="PF02525">
    <property type="entry name" value="Flavodoxin_2"/>
    <property type="match status" value="1"/>
</dbReference>